<evidence type="ECO:0000256" key="5">
    <source>
        <dbReference type="ARBA" id="ARBA00023141"/>
    </source>
</evidence>
<keyword evidence="10" id="KW-1185">Reference proteome</keyword>
<dbReference type="RefSeq" id="WP_217137351.1">
    <property type="nucleotide sequence ID" value="NZ_JAFMOS010000349.1"/>
</dbReference>
<dbReference type="InterPro" id="IPR013708">
    <property type="entry name" value="Shikimate_DH-bd_N"/>
</dbReference>
<organism evidence="9 10">
    <name type="scientific">Rahnella perminowiae</name>
    <dbReference type="NCBI Taxonomy" id="2816244"/>
    <lineage>
        <taxon>Bacteria</taxon>
        <taxon>Pseudomonadati</taxon>
        <taxon>Pseudomonadota</taxon>
        <taxon>Gammaproteobacteria</taxon>
        <taxon>Enterobacterales</taxon>
        <taxon>Yersiniaceae</taxon>
        <taxon>Rahnella</taxon>
    </lineage>
</organism>
<evidence type="ECO:0000313" key="10">
    <source>
        <dbReference type="Proteomes" id="UP000699865"/>
    </source>
</evidence>
<dbReference type="PANTHER" id="PTHR21089">
    <property type="entry name" value="SHIKIMATE DEHYDROGENASE"/>
    <property type="match status" value="1"/>
</dbReference>
<comment type="catalytic activity">
    <reaction evidence="6">
        <text>shikimate + NADP(+) = 3-dehydroshikimate + NADPH + H(+)</text>
        <dbReference type="Rhea" id="RHEA:17737"/>
        <dbReference type="ChEBI" id="CHEBI:15378"/>
        <dbReference type="ChEBI" id="CHEBI:16630"/>
        <dbReference type="ChEBI" id="CHEBI:36208"/>
        <dbReference type="ChEBI" id="CHEBI:57783"/>
        <dbReference type="ChEBI" id="CHEBI:58349"/>
        <dbReference type="EC" id="1.1.1.25"/>
    </reaction>
</comment>
<evidence type="ECO:0000256" key="4">
    <source>
        <dbReference type="ARBA" id="ARBA00022857"/>
    </source>
</evidence>
<evidence type="ECO:0000256" key="2">
    <source>
        <dbReference type="ARBA" id="ARBA00012962"/>
    </source>
</evidence>
<keyword evidence="5" id="KW-0057">Aromatic amino acid biosynthesis</keyword>
<feature type="domain" description="Quinate/shikimate 5-dehydrogenase/glutamyl-tRNA reductase" evidence="7">
    <location>
        <begin position="128"/>
        <end position="202"/>
    </location>
</feature>
<reference evidence="9 10" key="1">
    <citation type="submission" date="2021-03" db="EMBL/GenBank/DDBJ databases">
        <title>Five novel Rahnella species.</title>
        <authorList>
            <person name="Brady C."/>
            <person name="Asselin J."/>
            <person name="Beer S."/>
            <person name="Bruberg M.B."/>
            <person name="Crampton B."/>
            <person name="Venter S."/>
            <person name="Arnold D."/>
            <person name="Denman S."/>
        </authorList>
    </citation>
    <scope>NUCLEOTIDE SEQUENCE [LARGE SCALE GENOMIC DNA]</scope>
    <source>
        <strain evidence="9 10">L72c</strain>
    </source>
</reference>
<keyword evidence="4" id="KW-0521">NADP</keyword>
<proteinExistence type="predicted"/>
<sequence length="270" mass="29083">MNELSVVSGKLQILSIIGDPIVQVSAPLMINAALHRESIPDVLMVPLHVDPTGLENVLNGLKAIQNFRGAIITMPHKQQTLSFLNSASETATAVGGCNVIRRDNKGMLYGDMLDGEGFAWSLLDRGINIEGSKVYLAGTGGAGSAIAHAIAERKPSELTIYNRTPEKSIALINKLSVLFPQIKIKAGTSVPKRVNIAINATSLGMGGNTDLPFSVEKLGPRTLVCDIVIFPEKTRLLTLAEQKKLPIHTGRAMLSAQIKLMLNFMLRPEN</sequence>
<protein>
    <recommendedName>
        <fullName evidence="2">shikimate dehydrogenase (NADP(+))</fullName>
        <ecNumber evidence="2">1.1.1.25</ecNumber>
    </recommendedName>
</protein>
<dbReference type="CDD" id="cd01065">
    <property type="entry name" value="NAD_bind_Shikimate_DH"/>
    <property type="match status" value="1"/>
</dbReference>
<name>A0ABS6KVH1_9GAMM</name>
<feature type="domain" description="Shikimate dehydrogenase substrate binding N-terminal" evidence="8">
    <location>
        <begin position="16"/>
        <end position="100"/>
    </location>
</feature>
<dbReference type="InterPro" id="IPR022893">
    <property type="entry name" value="Shikimate_DH_fam"/>
</dbReference>
<keyword evidence="3" id="KW-0028">Amino-acid biosynthesis</keyword>
<dbReference type="Pfam" id="PF01488">
    <property type="entry name" value="Shikimate_DH"/>
    <property type="match status" value="1"/>
</dbReference>
<dbReference type="Proteomes" id="UP000699865">
    <property type="component" value="Unassembled WGS sequence"/>
</dbReference>
<evidence type="ECO:0000256" key="3">
    <source>
        <dbReference type="ARBA" id="ARBA00022605"/>
    </source>
</evidence>
<dbReference type="InterPro" id="IPR006151">
    <property type="entry name" value="Shikm_DH/Glu-tRNA_Rdtase"/>
</dbReference>
<gene>
    <name evidence="9" type="ORF">J1786_00360</name>
</gene>
<evidence type="ECO:0000256" key="6">
    <source>
        <dbReference type="ARBA" id="ARBA00049442"/>
    </source>
</evidence>
<dbReference type="Pfam" id="PF08501">
    <property type="entry name" value="Shikimate_dh_N"/>
    <property type="match status" value="1"/>
</dbReference>
<dbReference type="EMBL" id="JAFMOU010000045">
    <property type="protein sequence ID" value="MBU9833308.1"/>
    <property type="molecule type" value="Genomic_DNA"/>
</dbReference>
<dbReference type="EC" id="1.1.1.25" evidence="2"/>
<evidence type="ECO:0000259" key="8">
    <source>
        <dbReference type="Pfam" id="PF08501"/>
    </source>
</evidence>
<comment type="pathway">
    <text evidence="1">Metabolic intermediate biosynthesis; chorismate biosynthesis; chorismate from D-erythrose 4-phosphate and phosphoenolpyruvate: step 4/7.</text>
</comment>
<evidence type="ECO:0000259" key="7">
    <source>
        <dbReference type="Pfam" id="PF01488"/>
    </source>
</evidence>
<accession>A0ABS6KVH1</accession>
<dbReference type="PANTHER" id="PTHR21089:SF1">
    <property type="entry name" value="BIFUNCTIONAL 3-DEHYDROQUINATE DEHYDRATASE_SHIKIMATE DEHYDROGENASE, CHLOROPLASTIC"/>
    <property type="match status" value="1"/>
</dbReference>
<comment type="caution">
    <text evidence="9">The sequence shown here is derived from an EMBL/GenBank/DDBJ whole genome shotgun (WGS) entry which is preliminary data.</text>
</comment>
<evidence type="ECO:0000256" key="1">
    <source>
        <dbReference type="ARBA" id="ARBA00004871"/>
    </source>
</evidence>
<evidence type="ECO:0000313" key="9">
    <source>
        <dbReference type="EMBL" id="MBU9833308.1"/>
    </source>
</evidence>